<reference evidence="3 4" key="1">
    <citation type="journal article" date="2023" name="Arcadia Sci">
        <title>De novo assembly of a long-read Amblyomma americanum tick genome.</title>
        <authorList>
            <person name="Chou S."/>
            <person name="Poskanzer K.E."/>
            <person name="Rollins M."/>
            <person name="Thuy-Boun P.S."/>
        </authorList>
    </citation>
    <scope>NUCLEOTIDE SEQUENCE [LARGE SCALE GENOMIC DNA]</scope>
    <source>
        <strain evidence="3">F_SG_1</strain>
        <tissue evidence="3">Salivary glands</tissue>
    </source>
</reference>
<accession>A0AAQ4EHH1</accession>
<feature type="transmembrane region" description="Helical" evidence="2">
    <location>
        <begin position="21"/>
        <end position="49"/>
    </location>
</feature>
<dbReference type="Proteomes" id="UP001321473">
    <property type="component" value="Unassembled WGS sequence"/>
</dbReference>
<feature type="compositionally biased region" description="Basic and acidic residues" evidence="1">
    <location>
        <begin position="615"/>
        <end position="630"/>
    </location>
</feature>
<feature type="transmembrane region" description="Helical" evidence="2">
    <location>
        <begin position="443"/>
        <end position="462"/>
    </location>
</feature>
<feature type="transmembrane region" description="Helical" evidence="2">
    <location>
        <begin position="88"/>
        <end position="106"/>
    </location>
</feature>
<evidence type="ECO:0000256" key="2">
    <source>
        <dbReference type="SAM" id="Phobius"/>
    </source>
</evidence>
<feature type="transmembrane region" description="Helical" evidence="2">
    <location>
        <begin position="339"/>
        <end position="359"/>
    </location>
</feature>
<keyword evidence="2" id="KW-0472">Membrane</keyword>
<organism evidence="3 4">
    <name type="scientific">Amblyomma americanum</name>
    <name type="common">Lone star tick</name>
    <dbReference type="NCBI Taxonomy" id="6943"/>
    <lineage>
        <taxon>Eukaryota</taxon>
        <taxon>Metazoa</taxon>
        <taxon>Ecdysozoa</taxon>
        <taxon>Arthropoda</taxon>
        <taxon>Chelicerata</taxon>
        <taxon>Arachnida</taxon>
        <taxon>Acari</taxon>
        <taxon>Parasitiformes</taxon>
        <taxon>Ixodida</taxon>
        <taxon>Ixodoidea</taxon>
        <taxon>Ixodidae</taxon>
        <taxon>Amblyomminae</taxon>
        <taxon>Amblyomma</taxon>
    </lineage>
</organism>
<protein>
    <recommendedName>
        <fullName evidence="5">Monocarboxylate transporter</fullName>
    </recommendedName>
</protein>
<evidence type="ECO:0000313" key="3">
    <source>
        <dbReference type="EMBL" id="KAK8774217.1"/>
    </source>
</evidence>
<feature type="transmembrane region" description="Helical" evidence="2">
    <location>
        <begin position="802"/>
        <end position="822"/>
    </location>
</feature>
<dbReference type="AlphaFoldDB" id="A0AAQ4EHH1"/>
<feature type="transmembrane region" description="Helical" evidence="2">
    <location>
        <begin position="178"/>
        <end position="196"/>
    </location>
</feature>
<evidence type="ECO:0000313" key="4">
    <source>
        <dbReference type="Proteomes" id="UP001321473"/>
    </source>
</evidence>
<feature type="transmembrane region" description="Helical" evidence="2">
    <location>
        <begin position="842"/>
        <end position="860"/>
    </location>
</feature>
<feature type="transmembrane region" description="Helical" evidence="2">
    <location>
        <begin position="872"/>
        <end position="889"/>
    </location>
</feature>
<feature type="transmembrane region" description="Helical" evidence="2">
    <location>
        <begin position="931"/>
        <end position="950"/>
    </location>
</feature>
<feature type="transmembrane region" description="Helical" evidence="2">
    <location>
        <begin position="112"/>
        <end position="135"/>
    </location>
</feature>
<dbReference type="EMBL" id="JARKHS020015692">
    <property type="protein sequence ID" value="KAK8774217.1"/>
    <property type="molecule type" value="Genomic_DNA"/>
</dbReference>
<dbReference type="GO" id="GO:0008028">
    <property type="term" value="F:monocarboxylic acid transmembrane transporter activity"/>
    <property type="evidence" value="ECO:0007669"/>
    <property type="project" value="TreeGrafter"/>
</dbReference>
<dbReference type="PANTHER" id="PTHR11360">
    <property type="entry name" value="MONOCARBOXYLATE TRANSPORTER"/>
    <property type="match status" value="1"/>
</dbReference>
<dbReference type="PANTHER" id="PTHR11360:SF303">
    <property type="entry name" value="MAJOR FACILITATOR SUPERFAMILY (MFS) PROFILE DOMAIN-CONTAINING PROTEIN"/>
    <property type="match status" value="1"/>
</dbReference>
<feature type="transmembrane region" description="Helical" evidence="2">
    <location>
        <begin position="548"/>
        <end position="572"/>
    </location>
</feature>
<feature type="region of interest" description="Disordered" evidence="1">
    <location>
        <begin position="712"/>
        <end position="748"/>
    </location>
</feature>
<keyword evidence="2" id="KW-1133">Transmembrane helix</keyword>
<feature type="region of interest" description="Disordered" evidence="1">
    <location>
        <begin position="589"/>
        <end position="630"/>
    </location>
</feature>
<keyword evidence="4" id="KW-1185">Reference proteome</keyword>
<sequence length="985" mass="106939">MGRWPSFRSVPAFGPDSRWSWISACFCGCVLFLSTATPCVSGIFFYGILDTYGVTREQASWPVALAGTMSALAGPLAGVLCKHVSCRAVLLTSALLSGITASACYWAESVLFLTIVFGLIHGTTLCGLFVAANVLVAQHFEKLRTTACSLVFTASGLNATLLPPLIEFFRTTYGVRGAFLLYGAVLLNSIPAVIVLRSPSWLNCRSPADKEGQPLNGNANEKYGLVEPLNQGSTVITWSEGEYCTESKSTGLERAATLSRNLDQGEKNGGLAVVKSVSTALAVKKKTVFVRFRSTVRQFLQLSFLFSALSFAAIIFTAAIFVMIPADMAKDKGLDPSCAVYLLQGFSIGDIVFRALSGFAIDSQTLSLESVMFLGFVVQGIVFEWLVWADTLPMMIAAATVLGTAFGSRVNKVQSDDKDAACASKSKGREAGDRPPMKPDGPWSWVVAVACSCMNFFSVVMIRSAGVVYVNVVEYFNVSRQEAAWPISVVPASANLIGMGTGMTITPNAVCLNEWFEEKKVRASGIIYAGATLGSFVFPVLFKYCNDIYGIRGCFLIFGAVMMHSTVCSLFVRSPPWVWREKRLKARRKQAEKNTSLNKRNEHTALPEATTGSDSGRENKAFDWSADDKKSEHINMQQLEVSGTQHSRKTRVNIQPCKENAQFAGLSDRSAENCGWSDFVNDYPRGKSPAPALQRSVSQDYSDCRGDVCRESKNDPAVISPDVDQLHHPASPDISQLSGPRHRVRRSSSSASSLSNFYCIYEPAAHSNAITSIPESESNDETESGADESPTPTGRQEEKKRLFGVILVMVTITYVFVTNANMLFMTVVMDFARDRGIVLDEAVYLLSAFAAADIAGRLSCGWVADTGLVEKKTILGLSCAMFGLVMQVIPFCTEYIGLMCACISTGYGVGNSVVLFSVILGEGVGVKRIPAAMGVITFFSGLTAFGRPALIDERKLKSIFVFKVHSDPIMNPNVDKFFKKVNKQA</sequence>
<dbReference type="SUPFAM" id="SSF103473">
    <property type="entry name" value="MFS general substrate transporter"/>
    <property type="match status" value="2"/>
</dbReference>
<feature type="transmembrane region" description="Helical" evidence="2">
    <location>
        <begin position="299"/>
        <end position="324"/>
    </location>
</feature>
<proteinExistence type="predicted"/>
<evidence type="ECO:0000256" key="1">
    <source>
        <dbReference type="SAM" id="MobiDB-lite"/>
    </source>
</evidence>
<feature type="region of interest" description="Disordered" evidence="1">
    <location>
        <begin position="773"/>
        <end position="796"/>
    </location>
</feature>
<dbReference type="Gene3D" id="1.20.1250.20">
    <property type="entry name" value="MFS general substrate transporter like domains"/>
    <property type="match status" value="3"/>
</dbReference>
<feature type="transmembrane region" description="Helical" evidence="2">
    <location>
        <begin position="61"/>
        <end position="81"/>
    </location>
</feature>
<dbReference type="InterPro" id="IPR011701">
    <property type="entry name" value="MFS"/>
</dbReference>
<keyword evidence="2" id="KW-0812">Transmembrane</keyword>
<comment type="caution">
    <text evidence="3">The sequence shown here is derived from an EMBL/GenBank/DDBJ whole genome shotgun (WGS) entry which is preliminary data.</text>
</comment>
<feature type="transmembrane region" description="Helical" evidence="2">
    <location>
        <begin position="371"/>
        <end position="388"/>
    </location>
</feature>
<evidence type="ECO:0008006" key="5">
    <source>
        <dbReference type="Google" id="ProtNLM"/>
    </source>
</evidence>
<feature type="compositionally biased region" description="Basic and acidic residues" evidence="1">
    <location>
        <begin position="427"/>
        <end position="437"/>
    </location>
</feature>
<feature type="transmembrane region" description="Helical" evidence="2">
    <location>
        <begin position="525"/>
        <end position="542"/>
    </location>
</feature>
<name>A0AAQ4EHH1_AMBAM</name>
<dbReference type="InterPro" id="IPR050327">
    <property type="entry name" value="Proton-linked_MCT"/>
</dbReference>
<dbReference type="Pfam" id="PF07690">
    <property type="entry name" value="MFS_1"/>
    <property type="match status" value="3"/>
</dbReference>
<feature type="compositionally biased region" description="Acidic residues" evidence="1">
    <location>
        <begin position="777"/>
        <end position="786"/>
    </location>
</feature>
<gene>
    <name evidence="3" type="ORF">V5799_011245</name>
</gene>
<feature type="transmembrane region" description="Helical" evidence="2">
    <location>
        <begin position="147"/>
        <end position="166"/>
    </location>
</feature>
<feature type="transmembrane region" description="Helical" evidence="2">
    <location>
        <begin position="895"/>
        <end position="919"/>
    </location>
</feature>
<feature type="region of interest" description="Disordered" evidence="1">
    <location>
        <begin position="417"/>
        <end position="437"/>
    </location>
</feature>
<dbReference type="InterPro" id="IPR036259">
    <property type="entry name" value="MFS_trans_sf"/>
</dbReference>